<comment type="caution">
    <text evidence="2">The sequence shown here is derived from an EMBL/GenBank/DDBJ whole genome shotgun (WGS) entry which is preliminary data.</text>
</comment>
<dbReference type="EMBL" id="QOVK01000030">
    <property type="protein sequence ID" value="RXG12511.1"/>
    <property type="molecule type" value="Genomic_DNA"/>
</dbReference>
<proteinExistence type="predicted"/>
<dbReference type="AlphaFoldDB" id="A0A4Q0NRF1"/>
<name>A0A4Q0NRF1_9FLAO</name>
<keyword evidence="1" id="KW-1133">Transmembrane helix</keyword>
<sequence>MKLQEKAVKGGVLLATFGIISFLAIMHFFFDSFKYAFNNDIINFFLIACIINYTVSICVSNWCLKAISNGRNSKLMGLVFTLLSLIIFSMLFNIPYFIYECITNTKYITDHLTILWVSPIYCFIMGFIPAVIIGVPYGLYLDDDLL</sequence>
<reference evidence="2 3" key="1">
    <citation type="submission" date="2018-07" db="EMBL/GenBank/DDBJ databases">
        <title>Leeuwenhoekiella genomics.</title>
        <authorList>
            <person name="Tahon G."/>
            <person name="Willems A."/>
        </authorList>
    </citation>
    <scope>NUCLEOTIDE SEQUENCE [LARGE SCALE GENOMIC DNA]</scope>
    <source>
        <strain evidence="2 3">LMG 29608</strain>
    </source>
</reference>
<dbReference type="Proteomes" id="UP000289859">
    <property type="component" value="Unassembled WGS sequence"/>
</dbReference>
<feature type="transmembrane region" description="Helical" evidence="1">
    <location>
        <begin position="42"/>
        <end position="63"/>
    </location>
</feature>
<evidence type="ECO:0000313" key="3">
    <source>
        <dbReference type="Proteomes" id="UP000289859"/>
    </source>
</evidence>
<protein>
    <submittedName>
        <fullName evidence="2">Uncharacterized protein</fullName>
    </submittedName>
</protein>
<feature type="transmembrane region" description="Helical" evidence="1">
    <location>
        <begin position="118"/>
        <end position="140"/>
    </location>
</feature>
<keyword evidence="1" id="KW-0812">Transmembrane</keyword>
<dbReference type="RefSeq" id="WP_128767079.1">
    <property type="nucleotide sequence ID" value="NZ_JBHUOO010000023.1"/>
</dbReference>
<keyword evidence="1" id="KW-0472">Membrane</keyword>
<evidence type="ECO:0000256" key="1">
    <source>
        <dbReference type="SAM" id="Phobius"/>
    </source>
</evidence>
<accession>A0A4Q0NRF1</accession>
<feature type="transmembrane region" description="Helical" evidence="1">
    <location>
        <begin position="12"/>
        <end position="30"/>
    </location>
</feature>
<gene>
    <name evidence="2" type="ORF">DSM02_3888</name>
</gene>
<organism evidence="2 3">
    <name type="scientific">Leeuwenhoekiella polynyae</name>
    <dbReference type="NCBI Taxonomy" id="1550906"/>
    <lineage>
        <taxon>Bacteria</taxon>
        <taxon>Pseudomonadati</taxon>
        <taxon>Bacteroidota</taxon>
        <taxon>Flavobacteriia</taxon>
        <taxon>Flavobacteriales</taxon>
        <taxon>Flavobacteriaceae</taxon>
        <taxon>Leeuwenhoekiella</taxon>
    </lineage>
</organism>
<evidence type="ECO:0000313" key="2">
    <source>
        <dbReference type="EMBL" id="RXG12511.1"/>
    </source>
</evidence>
<feature type="transmembrane region" description="Helical" evidence="1">
    <location>
        <begin position="75"/>
        <end position="98"/>
    </location>
</feature>
<keyword evidence="3" id="KW-1185">Reference proteome</keyword>
<dbReference type="OrthoDB" id="1442319at2"/>